<protein>
    <recommendedName>
        <fullName evidence="2">Glycosyltransferase</fullName>
    </recommendedName>
</protein>
<sequence>MKVTTIVVTRSGSCHVKTLHTILRMNIQCIQNDTQNQIVFVNDDPYAKADAIQRYIKTTDRIFFIDFGIQVDDASVSHVVSTREDYPVMVFPGVTEGIDWDMFKDKVTQKSSEPTHQMGLNFDTIVGNPASEDIYMVNSSSARSWFMICKPVIKHMKCRRTGKLKISPKSETMFENFKENGLKVVAFTGARLTFTYPHECIGNIVNSAGVKAN</sequence>
<proteinExistence type="predicted"/>
<accession>A0AAU7YQI9</accession>
<evidence type="ECO:0008006" key="2">
    <source>
        <dbReference type="Google" id="ProtNLM"/>
    </source>
</evidence>
<name>A0AAU7YQI9_9PHYC</name>
<dbReference type="EMBL" id="PP911589">
    <property type="protein sequence ID" value="XCA47425.1"/>
    <property type="molecule type" value="Genomic_DNA"/>
</dbReference>
<reference evidence="1" key="1">
    <citation type="submission" date="2024-06" db="EMBL/GenBank/DDBJ databases">
        <title>Evidence of context-dependent and transient costs of resisting viral infection in isolates of the marine microalga Micromonas sp. (class Mamiellophyceae).</title>
        <authorList>
            <person name="Bedi de Silva A."/>
            <person name="Schvarcz C.R."/>
            <person name="Steward G.R."/>
            <person name="Edwards K.F."/>
        </authorList>
    </citation>
    <scope>NUCLEOTIDE SEQUENCE</scope>
    <source>
        <strain evidence="1">McV-KB2</strain>
    </source>
</reference>
<organism evidence="1">
    <name type="scientific">Micromonas commoda virus</name>
    <dbReference type="NCBI Taxonomy" id="3057169"/>
    <lineage>
        <taxon>Viruses</taxon>
        <taxon>Varidnaviria</taxon>
        <taxon>Bamfordvirae</taxon>
        <taxon>Nucleocytoviricota</taxon>
        <taxon>Megaviricetes</taxon>
        <taxon>Algavirales</taxon>
        <taxon>Phycodnaviridae</taxon>
    </lineage>
</organism>
<evidence type="ECO:0000313" key="1">
    <source>
        <dbReference type="EMBL" id="XCA47425.1"/>
    </source>
</evidence>